<evidence type="ECO:0000259" key="1">
    <source>
        <dbReference type="Pfam" id="PF13021"/>
    </source>
</evidence>
<organism evidence="2 3">
    <name type="scientific">Pararcticibacter amylolyticus</name>
    <dbReference type="NCBI Taxonomy" id="2173175"/>
    <lineage>
        <taxon>Bacteria</taxon>
        <taxon>Pseudomonadati</taxon>
        <taxon>Bacteroidota</taxon>
        <taxon>Sphingobacteriia</taxon>
        <taxon>Sphingobacteriales</taxon>
        <taxon>Sphingobacteriaceae</taxon>
        <taxon>Pararcticibacter</taxon>
    </lineage>
</organism>
<sequence length="181" mass="20963">MINTWKDFEDTFNNVFGRINTTSLASIDRNRLRIELGGEGDDSARVIQAIQRSNRILEYCFSGKDVWIRAILWSEDEEAALEMAGLSVRSANKLFRQKKEDEEVLYLFFDRYTDSLGKVLTTSIINYEMALEPSANITCYFINLKDQLIINIYDDRGMDIFSPNDDLIYAIGRQFSGWLLK</sequence>
<protein>
    <recommendedName>
        <fullName evidence="1">DUF3885 domain-containing protein</fullName>
    </recommendedName>
</protein>
<dbReference type="AlphaFoldDB" id="A0A2U2P9W0"/>
<comment type="caution">
    <text evidence="2">The sequence shown here is derived from an EMBL/GenBank/DDBJ whole genome shotgun (WGS) entry which is preliminary data.</text>
</comment>
<dbReference type="RefSeq" id="WP_109418345.1">
    <property type="nucleotide sequence ID" value="NZ_QEAS01000035.1"/>
</dbReference>
<evidence type="ECO:0000313" key="3">
    <source>
        <dbReference type="Proteomes" id="UP000245647"/>
    </source>
</evidence>
<gene>
    <name evidence="2" type="ORF">DDR33_24005</name>
</gene>
<evidence type="ECO:0000313" key="2">
    <source>
        <dbReference type="EMBL" id="PWG78084.1"/>
    </source>
</evidence>
<dbReference type="InterPro" id="IPR024976">
    <property type="entry name" value="DUF3885"/>
</dbReference>
<dbReference type="Pfam" id="PF13021">
    <property type="entry name" value="DUF3885"/>
    <property type="match status" value="1"/>
</dbReference>
<name>A0A2U2P9W0_9SPHI</name>
<reference evidence="2 3" key="1">
    <citation type="submission" date="2018-04" db="EMBL/GenBank/DDBJ databases">
        <title>Pedobacter chongqingensis sp. nov., isolated from a rottenly hemp rope.</title>
        <authorList>
            <person name="Cai Y."/>
        </authorList>
    </citation>
    <scope>NUCLEOTIDE SEQUENCE [LARGE SCALE GENOMIC DNA]</scope>
    <source>
        <strain evidence="2 3">FJ4-8</strain>
    </source>
</reference>
<keyword evidence="3" id="KW-1185">Reference proteome</keyword>
<dbReference type="Proteomes" id="UP000245647">
    <property type="component" value="Unassembled WGS sequence"/>
</dbReference>
<dbReference type="EMBL" id="QEAS01000035">
    <property type="protein sequence ID" value="PWG78084.1"/>
    <property type="molecule type" value="Genomic_DNA"/>
</dbReference>
<accession>A0A2U2P9W0</accession>
<dbReference type="OrthoDB" id="72213at2"/>
<proteinExistence type="predicted"/>
<feature type="domain" description="DUF3885" evidence="1">
    <location>
        <begin position="13"/>
        <end position="180"/>
    </location>
</feature>